<dbReference type="EMBL" id="FOWQ01000002">
    <property type="protein sequence ID" value="SFO99798.1"/>
    <property type="molecule type" value="Genomic_DNA"/>
</dbReference>
<dbReference type="AlphaFoldDB" id="A0A1I5LR47"/>
<reference evidence="3" key="1">
    <citation type="submission" date="2016-10" db="EMBL/GenBank/DDBJ databases">
        <authorList>
            <person name="Varghese N."/>
            <person name="Submissions S."/>
        </authorList>
    </citation>
    <scope>NUCLEOTIDE SEQUENCE [LARGE SCALE GENOMIC DNA]</scope>
    <source>
        <strain evidence="3">DSM 44208</strain>
    </source>
</reference>
<evidence type="ECO:0000313" key="3">
    <source>
        <dbReference type="Proteomes" id="UP000198857"/>
    </source>
</evidence>
<dbReference type="STRING" id="1523247.SAMN05660464_1872"/>
<dbReference type="Proteomes" id="UP000198857">
    <property type="component" value="Unassembled WGS sequence"/>
</dbReference>
<organism evidence="2 3">
    <name type="scientific">Geodermatophilus dictyosporus</name>
    <dbReference type="NCBI Taxonomy" id="1523247"/>
    <lineage>
        <taxon>Bacteria</taxon>
        <taxon>Bacillati</taxon>
        <taxon>Actinomycetota</taxon>
        <taxon>Actinomycetes</taxon>
        <taxon>Geodermatophilales</taxon>
        <taxon>Geodermatophilaceae</taxon>
        <taxon>Geodermatophilus</taxon>
    </lineage>
</organism>
<sequence length="69" mass="7426">MFAVLLVVAVVVVVLVVRATAAAGSGVRPPRQARRPRPSQAARPVAPDDDPEFLRELARRVRRDDGSPA</sequence>
<protein>
    <submittedName>
        <fullName evidence="2">Uncharacterized protein</fullName>
    </submittedName>
</protein>
<feature type="region of interest" description="Disordered" evidence="1">
    <location>
        <begin position="22"/>
        <end position="50"/>
    </location>
</feature>
<evidence type="ECO:0000313" key="2">
    <source>
        <dbReference type="EMBL" id="SFO99798.1"/>
    </source>
</evidence>
<evidence type="ECO:0000256" key="1">
    <source>
        <dbReference type="SAM" id="MobiDB-lite"/>
    </source>
</evidence>
<accession>A0A1I5LR47</accession>
<gene>
    <name evidence="2" type="ORF">SAMN05660464_1872</name>
</gene>
<keyword evidence="3" id="KW-1185">Reference proteome</keyword>
<name>A0A1I5LR47_9ACTN</name>
<proteinExistence type="predicted"/>